<accession>A0A1M7NRG1</accession>
<feature type="transmembrane region" description="Helical" evidence="1">
    <location>
        <begin position="86"/>
        <end position="109"/>
    </location>
</feature>
<dbReference type="EMBL" id="FRCJ01000011">
    <property type="protein sequence ID" value="SHN06615.1"/>
    <property type="molecule type" value="Genomic_DNA"/>
</dbReference>
<evidence type="ECO:0000313" key="2">
    <source>
        <dbReference type="EMBL" id="SHN06615.1"/>
    </source>
</evidence>
<organism evidence="2 3">
    <name type="scientific">Xylanibacter ruminicola</name>
    <name type="common">Prevotella ruminicola</name>
    <dbReference type="NCBI Taxonomy" id="839"/>
    <lineage>
        <taxon>Bacteria</taxon>
        <taxon>Pseudomonadati</taxon>
        <taxon>Bacteroidota</taxon>
        <taxon>Bacteroidia</taxon>
        <taxon>Bacteroidales</taxon>
        <taxon>Prevotellaceae</taxon>
        <taxon>Xylanibacter</taxon>
    </lineage>
</organism>
<keyword evidence="1" id="KW-0812">Transmembrane</keyword>
<proteinExistence type="predicted"/>
<name>A0A1M7NRG1_XYLRU</name>
<feature type="transmembrane region" description="Helical" evidence="1">
    <location>
        <begin position="61"/>
        <end position="80"/>
    </location>
</feature>
<dbReference type="AlphaFoldDB" id="A0A1M7NRG1"/>
<keyword evidence="1" id="KW-0472">Membrane</keyword>
<evidence type="ECO:0000256" key="1">
    <source>
        <dbReference type="SAM" id="Phobius"/>
    </source>
</evidence>
<evidence type="ECO:0000313" key="3">
    <source>
        <dbReference type="Proteomes" id="UP000184280"/>
    </source>
</evidence>
<dbReference type="OrthoDB" id="1095427at2"/>
<feature type="transmembrane region" description="Helical" evidence="1">
    <location>
        <begin position="30"/>
        <end position="49"/>
    </location>
</feature>
<reference evidence="2 3" key="1">
    <citation type="submission" date="2016-11" db="EMBL/GenBank/DDBJ databases">
        <authorList>
            <person name="Jaros S."/>
            <person name="Januszkiewicz K."/>
            <person name="Wedrychowicz H."/>
        </authorList>
    </citation>
    <scope>NUCLEOTIDE SEQUENCE [LARGE SCALE GENOMIC DNA]</scope>
    <source>
        <strain evidence="2 3">BPI-34</strain>
    </source>
</reference>
<dbReference type="RefSeq" id="WP_073048143.1">
    <property type="nucleotide sequence ID" value="NZ_FOLF01000009.1"/>
</dbReference>
<dbReference type="Proteomes" id="UP000184280">
    <property type="component" value="Unassembled WGS sequence"/>
</dbReference>
<protein>
    <recommendedName>
        <fullName evidence="4">Transporter</fullName>
    </recommendedName>
</protein>
<gene>
    <name evidence="2" type="ORF">SAMN04488494_0158</name>
</gene>
<sequence>MKNLTLVIGGIVLLLNLVIGLIFSSYKPFNVGLNSGVIIVNTLMLYILGASQIKDGFKISLSFLFLIAAVIEFILAFFVPDTWENNVALTMLILLFAGQVILYVIVYFVSKIS</sequence>
<keyword evidence="1" id="KW-1133">Transmembrane helix</keyword>
<evidence type="ECO:0008006" key="4">
    <source>
        <dbReference type="Google" id="ProtNLM"/>
    </source>
</evidence>